<keyword evidence="4" id="KW-1185">Reference proteome</keyword>
<dbReference type="Pfam" id="PF02458">
    <property type="entry name" value="Transferase"/>
    <property type="match status" value="1"/>
</dbReference>
<dbReference type="Proteomes" id="UP001418222">
    <property type="component" value="Unassembled WGS sequence"/>
</dbReference>
<gene>
    <name evidence="3" type="ORF">KSP39_PZI013302</name>
</gene>
<reference evidence="3 4" key="1">
    <citation type="journal article" date="2022" name="Nat. Plants">
        <title>Genomes of leafy and leafless Platanthera orchids illuminate the evolution of mycoheterotrophy.</title>
        <authorList>
            <person name="Li M.H."/>
            <person name="Liu K.W."/>
            <person name="Li Z."/>
            <person name="Lu H.C."/>
            <person name="Ye Q.L."/>
            <person name="Zhang D."/>
            <person name="Wang J.Y."/>
            <person name="Li Y.F."/>
            <person name="Zhong Z.M."/>
            <person name="Liu X."/>
            <person name="Yu X."/>
            <person name="Liu D.K."/>
            <person name="Tu X.D."/>
            <person name="Liu B."/>
            <person name="Hao Y."/>
            <person name="Liao X.Y."/>
            <person name="Jiang Y.T."/>
            <person name="Sun W.H."/>
            <person name="Chen J."/>
            <person name="Chen Y.Q."/>
            <person name="Ai Y."/>
            <person name="Zhai J.W."/>
            <person name="Wu S.S."/>
            <person name="Zhou Z."/>
            <person name="Hsiao Y.Y."/>
            <person name="Wu W.L."/>
            <person name="Chen Y.Y."/>
            <person name="Lin Y.F."/>
            <person name="Hsu J.L."/>
            <person name="Li C.Y."/>
            <person name="Wang Z.W."/>
            <person name="Zhao X."/>
            <person name="Zhong W.Y."/>
            <person name="Ma X.K."/>
            <person name="Ma L."/>
            <person name="Huang J."/>
            <person name="Chen G.Z."/>
            <person name="Huang M.Z."/>
            <person name="Huang L."/>
            <person name="Peng D.H."/>
            <person name="Luo Y.B."/>
            <person name="Zou S.Q."/>
            <person name="Chen S.P."/>
            <person name="Lan S."/>
            <person name="Tsai W.C."/>
            <person name="Van de Peer Y."/>
            <person name="Liu Z.J."/>
        </authorList>
    </citation>
    <scope>NUCLEOTIDE SEQUENCE [LARGE SCALE GENOMIC DNA]</scope>
    <source>
        <strain evidence="3">Lor287</strain>
    </source>
</reference>
<dbReference type="InterPro" id="IPR023213">
    <property type="entry name" value="CAT-like_dom_sf"/>
</dbReference>
<evidence type="ECO:0000313" key="3">
    <source>
        <dbReference type="EMBL" id="KAK8936333.1"/>
    </source>
</evidence>
<comment type="caution">
    <text evidence="3">The sequence shown here is derived from an EMBL/GenBank/DDBJ whole genome shotgun (WGS) entry which is preliminary data.</text>
</comment>
<protein>
    <recommendedName>
        <fullName evidence="5">Anthocyanin acyltransferase</fullName>
    </recommendedName>
</protein>
<name>A0AAP0G495_9ASPA</name>
<evidence type="ECO:0000313" key="4">
    <source>
        <dbReference type="Proteomes" id="UP001418222"/>
    </source>
</evidence>
<accession>A0AAP0G495</accession>
<dbReference type="AlphaFoldDB" id="A0AAP0G495"/>
<keyword evidence="1" id="KW-0808">Transferase</keyword>
<keyword evidence="2" id="KW-0012">Acyltransferase</keyword>
<sequence>MLEQCRISLSPEVDPRPPLPLTFFDIPWLCLNPVDRLFFYRLPISTADFLETKLPNLKSSLLVALNIFYPLAGVICRSSGSSDRLEIRYSDGDFISFDIYEHACADYFDDISGHNHDMQVTLFPNKGLCLALSIHHAACDGFSSTHFIKFWAAAPPPQRSSSTLTAATFTLPSIQIQNLKLRLQSRAAEKAGKPAFHISTFVVSTACAWICHVKSKGYDLSRTAHLLFPVNCRNRMRPPPPANYFGNCLGCPCFVNAGVGEMVAEEDGFFVACEIIGKGIEGIAEMDVYEGMEGIFEKLMAVVPQQPLSIAGSPRMLVYEADFGWGKPEKVELTSVVEKGAISMAESRDDRGGVEIGVIRQWDEIDEFSKGFSKFLEECE</sequence>
<evidence type="ECO:0000256" key="1">
    <source>
        <dbReference type="ARBA" id="ARBA00022679"/>
    </source>
</evidence>
<dbReference type="Gene3D" id="3.30.559.10">
    <property type="entry name" value="Chloramphenicol acetyltransferase-like domain"/>
    <property type="match status" value="3"/>
</dbReference>
<dbReference type="EMBL" id="JBBWWQ010000011">
    <property type="protein sequence ID" value="KAK8936333.1"/>
    <property type="molecule type" value="Genomic_DNA"/>
</dbReference>
<proteinExistence type="predicted"/>
<evidence type="ECO:0008006" key="5">
    <source>
        <dbReference type="Google" id="ProtNLM"/>
    </source>
</evidence>
<dbReference type="PANTHER" id="PTHR31625">
    <property type="match status" value="1"/>
</dbReference>
<organism evidence="3 4">
    <name type="scientific">Platanthera zijinensis</name>
    <dbReference type="NCBI Taxonomy" id="2320716"/>
    <lineage>
        <taxon>Eukaryota</taxon>
        <taxon>Viridiplantae</taxon>
        <taxon>Streptophyta</taxon>
        <taxon>Embryophyta</taxon>
        <taxon>Tracheophyta</taxon>
        <taxon>Spermatophyta</taxon>
        <taxon>Magnoliopsida</taxon>
        <taxon>Liliopsida</taxon>
        <taxon>Asparagales</taxon>
        <taxon>Orchidaceae</taxon>
        <taxon>Orchidoideae</taxon>
        <taxon>Orchideae</taxon>
        <taxon>Orchidinae</taxon>
        <taxon>Platanthera</taxon>
    </lineage>
</organism>
<evidence type="ECO:0000256" key="2">
    <source>
        <dbReference type="ARBA" id="ARBA00023315"/>
    </source>
</evidence>
<dbReference type="GO" id="GO:0016747">
    <property type="term" value="F:acyltransferase activity, transferring groups other than amino-acyl groups"/>
    <property type="evidence" value="ECO:0007669"/>
    <property type="project" value="UniProtKB-ARBA"/>
</dbReference>
<dbReference type="InterPro" id="IPR051504">
    <property type="entry name" value="Plant_metabolite_acyltrans"/>
</dbReference>